<evidence type="ECO:0000256" key="5">
    <source>
        <dbReference type="ARBA" id="ARBA00022777"/>
    </source>
</evidence>
<dbReference type="PROSITE" id="PS50110">
    <property type="entry name" value="RESPONSE_REGULATORY"/>
    <property type="match status" value="1"/>
</dbReference>
<keyword evidence="11" id="KW-1185">Reference proteome</keyword>
<keyword evidence="4" id="KW-0808">Transferase</keyword>
<dbReference type="InterPro" id="IPR001789">
    <property type="entry name" value="Sig_transdc_resp-reg_receiver"/>
</dbReference>
<dbReference type="InterPro" id="IPR003661">
    <property type="entry name" value="HisK_dim/P_dom"/>
</dbReference>
<organism evidence="10 11">
    <name type="scientific">Pseudaquabacterium pictum</name>
    <dbReference type="NCBI Taxonomy" id="2315236"/>
    <lineage>
        <taxon>Bacteria</taxon>
        <taxon>Pseudomonadati</taxon>
        <taxon>Pseudomonadota</taxon>
        <taxon>Betaproteobacteria</taxon>
        <taxon>Burkholderiales</taxon>
        <taxon>Sphaerotilaceae</taxon>
        <taxon>Pseudaquabacterium</taxon>
    </lineage>
</organism>
<dbReference type="InterPro" id="IPR005467">
    <property type="entry name" value="His_kinase_dom"/>
</dbReference>
<dbReference type="InterPro" id="IPR011006">
    <property type="entry name" value="CheY-like_superfamily"/>
</dbReference>
<dbReference type="EMBL" id="BJCL01000015">
    <property type="protein sequence ID" value="GCL65352.1"/>
    <property type="molecule type" value="Genomic_DNA"/>
</dbReference>
<dbReference type="Pfam" id="PF02518">
    <property type="entry name" value="HATPase_c"/>
    <property type="match status" value="1"/>
</dbReference>
<feature type="transmembrane region" description="Helical" evidence="7">
    <location>
        <begin position="101"/>
        <end position="120"/>
    </location>
</feature>
<sequence>MSAAEDTASHAAAAEPEALRLRILADQVTALQRTLPSILLGNTLVPLIFLLALWGKAHPALLLGWVALQGLHSGFNAWAWWRTRQRPARPHNARQRARAAVIASLASGLLWGLSLPLLWPADRLDLQSLLTFLIGGMASSAMHALSALLPAFYAFLWPAVVGVVATSLWAGSPQHLAMAATVLVYGITSTRFAASLNRTLVDSLRSRYQVAALAADLQVQKERAEAASLDKSRFLAAASHDLRQPVHALSLFLSALRRQPLTPEAARLAGHAATAVDTMGGLFNALLDVSRLDAGMVRPEPRPFALADLLQRVADQEQAAASAAGLRLTLRLPRHGGGPWVHTDPVLLERVLGNLVGNALRYTDRGTVLIALRHGDGGPRVQVRDSGIGIPADSHGRVFQEFVQLHNPERDRSKGLGLGLAIVRRTCGLLGVGIGLRSAPGRGTSFTLGPLPLHAPLAPLPRAVAQAPAVLPLPPGGRVVVIDDDPEILAAMQALLTGWGWRVHAAADVDALAPVLLAEQGVPDLLISDFRLRDGASGLDAVARLRDEYNDDIPAILVTGDTAPERLAEAQASGLLLLHKPVRDQDLQAAMARALTRRPAATTGAQPLATPL</sequence>
<reference evidence="11" key="1">
    <citation type="submission" date="2019-03" db="EMBL/GenBank/DDBJ databases">
        <title>Aquabacterium pictum sp.nov., the first bacteriochlorophyll a-containing freshwater bacterium in the genus Aquabacterium of the class Betaproteobacteria.</title>
        <authorList>
            <person name="Hirose S."/>
            <person name="Tank M."/>
            <person name="Hara E."/>
            <person name="Tamaki H."/>
            <person name="Takaichi S."/>
            <person name="Haruta S."/>
            <person name="Hanada S."/>
        </authorList>
    </citation>
    <scope>NUCLEOTIDE SEQUENCE [LARGE SCALE GENOMIC DNA]</scope>
    <source>
        <strain evidence="11">W35</strain>
    </source>
</reference>
<dbReference type="AlphaFoldDB" id="A0A480AYL3"/>
<dbReference type="Gene3D" id="3.40.50.2300">
    <property type="match status" value="1"/>
</dbReference>
<dbReference type="CDD" id="cd00156">
    <property type="entry name" value="REC"/>
    <property type="match status" value="1"/>
</dbReference>
<evidence type="ECO:0000259" key="9">
    <source>
        <dbReference type="PROSITE" id="PS50110"/>
    </source>
</evidence>
<dbReference type="Gene3D" id="1.10.287.130">
    <property type="match status" value="1"/>
</dbReference>
<dbReference type="GO" id="GO:0009927">
    <property type="term" value="F:histidine phosphotransfer kinase activity"/>
    <property type="evidence" value="ECO:0007669"/>
    <property type="project" value="TreeGrafter"/>
</dbReference>
<dbReference type="RefSeq" id="WP_137735054.1">
    <property type="nucleotide sequence ID" value="NZ_BJCL01000015.1"/>
</dbReference>
<dbReference type="GO" id="GO:0000155">
    <property type="term" value="F:phosphorelay sensor kinase activity"/>
    <property type="evidence" value="ECO:0007669"/>
    <property type="project" value="InterPro"/>
</dbReference>
<evidence type="ECO:0000256" key="1">
    <source>
        <dbReference type="ARBA" id="ARBA00000085"/>
    </source>
</evidence>
<keyword evidence="7" id="KW-1133">Transmembrane helix</keyword>
<dbReference type="PANTHER" id="PTHR43047">
    <property type="entry name" value="TWO-COMPONENT HISTIDINE PROTEIN KINASE"/>
    <property type="match status" value="1"/>
</dbReference>
<dbReference type="SMART" id="SM00387">
    <property type="entry name" value="HATPase_c"/>
    <property type="match status" value="1"/>
</dbReference>
<protein>
    <recommendedName>
        <fullName evidence="2">histidine kinase</fullName>
        <ecNumber evidence="2">2.7.13.3</ecNumber>
    </recommendedName>
</protein>
<evidence type="ECO:0000256" key="2">
    <source>
        <dbReference type="ARBA" id="ARBA00012438"/>
    </source>
</evidence>
<accession>A0A480AYL3</accession>
<keyword evidence="3 6" id="KW-0597">Phosphoprotein</keyword>
<feature type="domain" description="Response regulatory" evidence="9">
    <location>
        <begin position="478"/>
        <end position="595"/>
    </location>
</feature>
<comment type="catalytic activity">
    <reaction evidence="1">
        <text>ATP + protein L-histidine = ADP + protein N-phospho-L-histidine.</text>
        <dbReference type="EC" id="2.7.13.3"/>
    </reaction>
</comment>
<dbReference type="CDD" id="cd00082">
    <property type="entry name" value="HisKA"/>
    <property type="match status" value="1"/>
</dbReference>
<proteinExistence type="predicted"/>
<evidence type="ECO:0000313" key="10">
    <source>
        <dbReference type="EMBL" id="GCL65352.1"/>
    </source>
</evidence>
<feature type="transmembrane region" description="Helical" evidence="7">
    <location>
        <begin position="35"/>
        <end position="54"/>
    </location>
</feature>
<dbReference type="OrthoDB" id="6114847at2"/>
<dbReference type="PANTHER" id="PTHR43047:SF9">
    <property type="entry name" value="HISTIDINE KINASE"/>
    <property type="match status" value="1"/>
</dbReference>
<dbReference type="GO" id="GO:0005886">
    <property type="term" value="C:plasma membrane"/>
    <property type="evidence" value="ECO:0007669"/>
    <property type="project" value="TreeGrafter"/>
</dbReference>
<dbReference type="EC" id="2.7.13.3" evidence="2"/>
<evidence type="ECO:0000256" key="4">
    <source>
        <dbReference type="ARBA" id="ARBA00022679"/>
    </source>
</evidence>
<name>A0A480AYL3_9BURK</name>
<dbReference type="InterPro" id="IPR004358">
    <property type="entry name" value="Sig_transdc_His_kin-like_C"/>
</dbReference>
<dbReference type="PRINTS" id="PR00344">
    <property type="entry name" value="BCTRLSENSOR"/>
</dbReference>
<feature type="transmembrane region" description="Helical" evidence="7">
    <location>
        <begin position="60"/>
        <end position="81"/>
    </location>
</feature>
<dbReference type="SMART" id="SM00448">
    <property type="entry name" value="REC"/>
    <property type="match status" value="1"/>
</dbReference>
<dbReference type="SUPFAM" id="SSF52172">
    <property type="entry name" value="CheY-like"/>
    <property type="match status" value="1"/>
</dbReference>
<gene>
    <name evidence="10" type="ORF">AQPW35_44330</name>
</gene>
<feature type="domain" description="Histidine kinase" evidence="8">
    <location>
        <begin position="237"/>
        <end position="448"/>
    </location>
</feature>
<dbReference type="PROSITE" id="PS50109">
    <property type="entry name" value="HIS_KIN"/>
    <property type="match status" value="1"/>
</dbReference>
<dbReference type="Gene3D" id="3.30.565.10">
    <property type="entry name" value="Histidine kinase-like ATPase, C-terminal domain"/>
    <property type="match status" value="1"/>
</dbReference>
<keyword evidence="7" id="KW-0472">Membrane</keyword>
<dbReference type="InterPro" id="IPR036890">
    <property type="entry name" value="HATPase_C_sf"/>
</dbReference>
<evidence type="ECO:0000256" key="6">
    <source>
        <dbReference type="PROSITE-ProRule" id="PRU00169"/>
    </source>
</evidence>
<dbReference type="SUPFAM" id="SSF47384">
    <property type="entry name" value="Homodimeric domain of signal transducing histidine kinase"/>
    <property type="match status" value="1"/>
</dbReference>
<evidence type="ECO:0000256" key="3">
    <source>
        <dbReference type="ARBA" id="ARBA00022553"/>
    </source>
</evidence>
<comment type="caution">
    <text evidence="10">The sequence shown here is derived from an EMBL/GenBank/DDBJ whole genome shotgun (WGS) entry which is preliminary data.</text>
</comment>
<evidence type="ECO:0000313" key="11">
    <source>
        <dbReference type="Proteomes" id="UP000301751"/>
    </source>
</evidence>
<evidence type="ECO:0000256" key="7">
    <source>
        <dbReference type="SAM" id="Phobius"/>
    </source>
</evidence>
<dbReference type="SUPFAM" id="SSF55874">
    <property type="entry name" value="ATPase domain of HSP90 chaperone/DNA topoisomerase II/histidine kinase"/>
    <property type="match status" value="1"/>
</dbReference>
<dbReference type="Pfam" id="PF00072">
    <property type="entry name" value="Response_reg"/>
    <property type="match status" value="1"/>
</dbReference>
<feature type="modified residue" description="4-aspartylphosphate" evidence="6">
    <location>
        <position position="529"/>
    </location>
</feature>
<dbReference type="InterPro" id="IPR036097">
    <property type="entry name" value="HisK_dim/P_sf"/>
</dbReference>
<dbReference type="Proteomes" id="UP000301751">
    <property type="component" value="Unassembled WGS sequence"/>
</dbReference>
<feature type="transmembrane region" description="Helical" evidence="7">
    <location>
        <begin position="152"/>
        <end position="170"/>
    </location>
</feature>
<feature type="transmembrane region" description="Helical" evidence="7">
    <location>
        <begin position="176"/>
        <end position="197"/>
    </location>
</feature>
<evidence type="ECO:0000259" key="8">
    <source>
        <dbReference type="PROSITE" id="PS50109"/>
    </source>
</evidence>
<dbReference type="SMART" id="SM00388">
    <property type="entry name" value="HisKA"/>
    <property type="match status" value="1"/>
</dbReference>
<keyword evidence="7" id="KW-0812">Transmembrane</keyword>
<dbReference type="InterPro" id="IPR003594">
    <property type="entry name" value="HATPase_dom"/>
</dbReference>
<keyword evidence="5 10" id="KW-0418">Kinase</keyword>
<dbReference type="Pfam" id="PF00512">
    <property type="entry name" value="HisKA"/>
    <property type="match status" value="1"/>
</dbReference>